<name>F6EYI7_SPHCR</name>
<dbReference type="InterPro" id="IPR006935">
    <property type="entry name" value="Helicase/UvrB_N"/>
</dbReference>
<keyword evidence="2" id="KW-0347">Helicase</keyword>
<dbReference type="InterPro" id="IPR014001">
    <property type="entry name" value="Helicase_ATP-bd"/>
</dbReference>
<reference evidence="2 3" key="1">
    <citation type="submission" date="2011-05" db="EMBL/GenBank/DDBJ databases">
        <title>Complete sequence of chromosome 1 of Sphingobium chlorophenolicum L-1.</title>
        <authorList>
            <consortium name="US DOE Joint Genome Institute"/>
            <person name="Lucas S."/>
            <person name="Han J."/>
            <person name="Lapidus A."/>
            <person name="Cheng J.-F."/>
            <person name="Goodwin L."/>
            <person name="Pitluck S."/>
            <person name="Peters L."/>
            <person name="Daligault H."/>
            <person name="Han C."/>
            <person name="Tapia R."/>
            <person name="Land M."/>
            <person name="Hauser L."/>
            <person name="Kyrpides N."/>
            <person name="Ivanova N."/>
            <person name="Pagani I."/>
            <person name="Turner P."/>
            <person name="Copley S."/>
            <person name="Woyke T."/>
        </authorList>
    </citation>
    <scope>NUCLEOTIDE SEQUENCE [LARGE SCALE GENOMIC DNA]</scope>
    <source>
        <strain evidence="2 3">L-1</strain>
    </source>
</reference>
<dbReference type="STRING" id="690566.Sphch_1501"/>
<dbReference type="GO" id="GO:0004386">
    <property type="term" value="F:helicase activity"/>
    <property type="evidence" value="ECO:0007669"/>
    <property type="project" value="UniProtKB-KW"/>
</dbReference>
<dbReference type="SMART" id="SM00487">
    <property type="entry name" value="DEXDc"/>
    <property type="match status" value="1"/>
</dbReference>
<dbReference type="GO" id="GO:0006139">
    <property type="term" value="P:nucleobase-containing compound metabolic process"/>
    <property type="evidence" value="ECO:0007669"/>
    <property type="project" value="InterPro"/>
</dbReference>
<sequence length="837" mass="93873">MDFSKLGSAKKTQAPTDPIRIFETLPSLSGTFNDLWRGQDKALTEWHVARERQDVLVSLNTGAGKTIVGLLIAQSLVNEGLQNVLYVCSTIDLVRQTSEEADRIGIDHSTRVRKGFSNDLFETGKAFCITTYAALFNGHSALRNRFFPQAIIFDDAHVAESLLRDAFTLRVDLYDHEELFKEIAELFKPHFQELGIAGRFRDALDLSRHSTAFVAPHGLYERSERLLEILLRHGVKDHDELTYPFAWLEDRINACAAVFTRGAFELTPPFLPSLALDIFQQKVRRVYLSATLQSQTDFIRAFGRKPDVTVTPSNDAGNGERLIVSGRKVKNGFGPDFAEKLVETQKVVIAVPDYERAKAWAKVAEPPAREDFSEQLTEFRKADEGAFTLVSRVDGIDLPHDTCRIMIMEGLPSGTSLLERYQWEFLRMNNVHAVRVANRLAQLFGRINRGRNDYGAFLVQGDDLDKWLGNDRNLALLPPLLQKQVLIGREVQDTFGIDSRKQAIALIERVLGRDEGWLDYYQREVKLAELDQDQLARHNAAEPFMVAAALSEAKYAAAMWNDDPTSARRELEKTVDTTAQHDTPLGGWHALWLGAAFEREGDKEAARAAYGHAMRRLGNGMTLPRPAPSAGDKTIPEMNVFGRSLQGLLRYSHGNKFEAEVEKLAQTLALIDHGDPRQAEAGVRALGELLGFTATRPDNDGDTGPDVLWRDDAKQRQLGFELKTDKNDPATYFKKDISQGHDHLEWMAQTYPEYDILGLAFVGPAGKAHAQANPSADMSLCLPSALAALRDELMALIEDLRKHTPMERLIAIGKETEDDRWDIEAIFKRLNPTPMSK</sequence>
<dbReference type="InterPro" id="IPR027417">
    <property type="entry name" value="P-loop_NTPase"/>
</dbReference>
<dbReference type="GO" id="GO:0003677">
    <property type="term" value="F:DNA binding"/>
    <property type="evidence" value="ECO:0007669"/>
    <property type="project" value="InterPro"/>
</dbReference>
<proteinExistence type="predicted"/>
<dbReference type="Proteomes" id="UP000007150">
    <property type="component" value="Chromosome 1"/>
</dbReference>
<keyword evidence="2" id="KW-0067">ATP-binding</keyword>
<dbReference type="GO" id="GO:0016818">
    <property type="term" value="F:hydrolase activity, acting on acid anhydrides, in phosphorus-containing anhydrides"/>
    <property type="evidence" value="ECO:0007669"/>
    <property type="project" value="InterPro"/>
</dbReference>
<dbReference type="SUPFAM" id="SSF52540">
    <property type="entry name" value="P-loop containing nucleoside triphosphate hydrolases"/>
    <property type="match status" value="1"/>
</dbReference>
<accession>F6EYI7</accession>
<protein>
    <submittedName>
        <fullName evidence="2">Helicase c2</fullName>
    </submittedName>
</protein>
<dbReference type="Pfam" id="PF13307">
    <property type="entry name" value="Helicase_C_2"/>
    <property type="match status" value="1"/>
</dbReference>
<keyword evidence="3" id="KW-1185">Reference proteome</keyword>
<organism evidence="2 3">
    <name type="scientific">Sphingobium chlorophenolicum L-1</name>
    <dbReference type="NCBI Taxonomy" id="690566"/>
    <lineage>
        <taxon>Bacteria</taxon>
        <taxon>Pseudomonadati</taxon>
        <taxon>Pseudomonadota</taxon>
        <taxon>Alphaproteobacteria</taxon>
        <taxon>Sphingomonadales</taxon>
        <taxon>Sphingomonadaceae</taxon>
        <taxon>Sphingobium</taxon>
    </lineage>
</organism>
<feature type="domain" description="Helicase ATP-binding" evidence="1">
    <location>
        <begin position="46"/>
        <end position="310"/>
    </location>
</feature>
<dbReference type="AlphaFoldDB" id="F6EYI7"/>
<dbReference type="GO" id="GO:0005524">
    <property type="term" value="F:ATP binding"/>
    <property type="evidence" value="ECO:0007669"/>
    <property type="project" value="InterPro"/>
</dbReference>
<dbReference type="KEGG" id="sch:Sphch_1501"/>
<evidence type="ECO:0000259" key="1">
    <source>
        <dbReference type="PROSITE" id="PS51192"/>
    </source>
</evidence>
<dbReference type="PROSITE" id="PS51192">
    <property type="entry name" value="HELICASE_ATP_BIND_1"/>
    <property type="match status" value="1"/>
</dbReference>
<dbReference type="SMART" id="SM00491">
    <property type="entry name" value="HELICc2"/>
    <property type="match status" value="1"/>
</dbReference>
<dbReference type="Gene3D" id="3.40.50.300">
    <property type="entry name" value="P-loop containing nucleotide triphosphate hydrolases"/>
    <property type="match status" value="2"/>
</dbReference>
<gene>
    <name evidence="2" type="ORF">Sphch_1501</name>
</gene>
<dbReference type="Pfam" id="PF04851">
    <property type="entry name" value="ResIII"/>
    <property type="match status" value="1"/>
</dbReference>
<keyword evidence="2" id="KW-0378">Hydrolase</keyword>
<dbReference type="HOGENOM" id="CLU_017774_0_0_5"/>
<dbReference type="InterPro" id="IPR006555">
    <property type="entry name" value="ATP-dep_Helicase_C"/>
</dbReference>
<keyword evidence="2" id="KW-0547">Nucleotide-binding</keyword>
<dbReference type="EMBL" id="CP002798">
    <property type="protein sequence ID" value="AEG49189.1"/>
    <property type="molecule type" value="Genomic_DNA"/>
</dbReference>
<evidence type="ECO:0000313" key="2">
    <source>
        <dbReference type="EMBL" id="AEG49189.1"/>
    </source>
</evidence>
<dbReference type="RefSeq" id="WP_013847449.1">
    <property type="nucleotide sequence ID" value="NC_015593.1"/>
</dbReference>
<evidence type="ECO:0000313" key="3">
    <source>
        <dbReference type="Proteomes" id="UP000007150"/>
    </source>
</evidence>